<dbReference type="Proteomes" id="UP000008909">
    <property type="component" value="Unassembled WGS sequence"/>
</dbReference>
<gene>
    <name evidence="2" type="ORF">CLF_101432</name>
</gene>
<reference key="2">
    <citation type="submission" date="2011-10" db="EMBL/GenBank/DDBJ databases">
        <title>The genome and transcriptome sequence of Clonorchis sinensis provide insights into the carcinogenic liver fluke.</title>
        <authorList>
            <person name="Wang X."/>
            <person name="Huang Y."/>
            <person name="Chen W."/>
            <person name="Liu H."/>
            <person name="Guo L."/>
            <person name="Chen Y."/>
            <person name="Luo F."/>
            <person name="Zhou W."/>
            <person name="Sun J."/>
            <person name="Mao Q."/>
            <person name="Liang P."/>
            <person name="Zhou C."/>
            <person name="Tian Y."/>
            <person name="Men J."/>
            <person name="Lv X."/>
            <person name="Huang L."/>
            <person name="Zhou J."/>
            <person name="Hu Y."/>
            <person name="Li R."/>
            <person name="Zhang F."/>
            <person name="Lei H."/>
            <person name="Li X."/>
            <person name="Hu X."/>
            <person name="Liang C."/>
            <person name="Xu J."/>
            <person name="Wu Z."/>
            <person name="Yu X."/>
        </authorList>
    </citation>
    <scope>NUCLEOTIDE SEQUENCE</scope>
    <source>
        <strain>Henan</strain>
    </source>
</reference>
<proteinExistence type="predicted"/>
<evidence type="ECO:0000313" key="3">
    <source>
        <dbReference type="Proteomes" id="UP000008909"/>
    </source>
</evidence>
<evidence type="ECO:0000313" key="2">
    <source>
        <dbReference type="EMBL" id="GAA48296.1"/>
    </source>
</evidence>
<name>G7Y5R0_CLOSI</name>
<sequence length="508" mass="56895">MSPQKASVVKAIAGDSSEGVKLPTCSSTPSKVAYLIVDSIITHNPEGQSHKSNDAVPENLTHTHADLLKHKEPNGHKFAAKHRTTTNPGEEELVLQELQAPTIDIFDEGKTYIPKIQLVHANRTPKGEKPLQTNSAHRKYPGRKQPNIDVAKQRSLDGYLSLNDKKRFHMSFGGDLANALVGHGENGPKDYEDGYQRGLGIWLSSNMSFILHYEKSAQRAFVVWRTLLHIARTDFQVLYGTYARPLPGYANQVIFSGSKKVVTLIELVQQAATKIAAGLKTVGAFYVIHVCGFWKLNPNLIVSKEALRIREASSQPHHSSWPVDRALQTAKVKSTITQLQKQHTENSLSPRIRPMKTSRRILRPRANLHHSVLRASLSRRLPMRPTPWTTTQAGSPLTHIFPTPYLRFTFRCMFKLTLPTMYPSTSTADHNCADSGHRRIKPYFMSPTPTFALPILPNLTVGECRTVHADEWNVNLSHPSEEETKYEICPLSREKALGPNDLHAALFM</sequence>
<protein>
    <submittedName>
        <fullName evidence="2">Uncharacterized protein</fullName>
    </submittedName>
</protein>
<dbReference type="AlphaFoldDB" id="G7Y5R0"/>
<keyword evidence="3" id="KW-1185">Reference proteome</keyword>
<accession>G7Y5R0</accession>
<reference evidence="2" key="1">
    <citation type="journal article" date="2011" name="Genome Biol.">
        <title>The draft genome of the carcinogenic human liver fluke Clonorchis sinensis.</title>
        <authorList>
            <person name="Wang X."/>
            <person name="Chen W."/>
            <person name="Huang Y."/>
            <person name="Sun J."/>
            <person name="Men J."/>
            <person name="Liu H."/>
            <person name="Luo F."/>
            <person name="Guo L."/>
            <person name="Lv X."/>
            <person name="Deng C."/>
            <person name="Zhou C."/>
            <person name="Fan Y."/>
            <person name="Li X."/>
            <person name="Huang L."/>
            <person name="Hu Y."/>
            <person name="Liang C."/>
            <person name="Hu X."/>
            <person name="Xu J."/>
            <person name="Yu X."/>
        </authorList>
    </citation>
    <scope>NUCLEOTIDE SEQUENCE [LARGE SCALE GENOMIC DNA]</scope>
    <source>
        <strain evidence="2">Henan</strain>
    </source>
</reference>
<dbReference type="EMBL" id="DF142880">
    <property type="protein sequence ID" value="GAA48296.1"/>
    <property type="molecule type" value="Genomic_DNA"/>
</dbReference>
<organism evidence="2 3">
    <name type="scientific">Clonorchis sinensis</name>
    <name type="common">Chinese liver fluke</name>
    <dbReference type="NCBI Taxonomy" id="79923"/>
    <lineage>
        <taxon>Eukaryota</taxon>
        <taxon>Metazoa</taxon>
        <taxon>Spiralia</taxon>
        <taxon>Lophotrochozoa</taxon>
        <taxon>Platyhelminthes</taxon>
        <taxon>Trematoda</taxon>
        <taxon>Digenea</taxon>
        <taxon>Opisthorchiida</taxon>
        <taxon>Opisthorchiata</taxon>
        <taxon>Opisthorchiidae</taxon>
        <taxon>Clonorchis</taxon>
    </lineage>
</organism>
<feature type="region of interest" description="Disordered" evidence="1">
    <location>
        <begin position="125"/>
        <end position="144"/>
    </location>
</feature>
<evidence type="ECO:0000256" key="1">
    <source>
        <dbReference type="SAM" id="MobiDB-lite"/>
    </source>
</evidence>